<comment type="caution">
    <text evidence="1">The sequence shown here is derived from an EMBL/GenBank/DDBJ whole genome shotgun (WGS) entry which is preliminary data.</text>
</comment>
<dbReference type="EMBL" id="MU274936">
    <property type="protein sequence ID" value="KAI0084943.1"/>
    <property type="molecule type" value="Genomic_DNA"/>
</dbReference>
<keyword evidence="2" id="KW-1185">Reference proteome</keyword>
<evidence type="ECO:0000313" key="1">
    <source>
        <dbReference type="EMBL" id="KAI0084943.1"/>
    </source>
</evidence>
<accession>A0ACB8TSA4</accession>
<protein>
    <submittedName>
        <fullName evidence="1">Uncharacterized protein</fullName>
    </submittedName>
</protein>
<proteinExistence type="predicted"/>
<evidence type="ECO:0000313" key="2">
    <source>
        <dbReference type="Proteomes" id="UP001055072"/>
    </source>
</evidence>
<gene>
    <name evidence="1" type="ORF">BDY19DRAFT_466740</name>
</gene>
<organism evidence="1 2">
    <name type="scientific">Irpex rosettiformis</name>
    <dbReference type="NCBI Taxonomy" id="378272"/>
    <lineage>
        <taxon>Eukaryota</taxon>
        <taxon>Fungi</taxon>
        <taxon>Dikarya</taxon>
        <taxon>Basidiomycota</taxon>
        <taxon>Agaricomycotina</taxon>
        <taxon>Agaricomycetes</taxon>
        <taxon>Polyporales</taxon>
        <taxon>Irpicaceae</taxon>
        <taxon>Irpex</taxon>
    </lineage>
</organism>
<name>A0ACB8TSA4_9APHY</name>
<reference evidence="1" key="1">
    <citation type="journal article" date="2021" name="Environ. Microbiol.">
        <title>Gene family expansions and transcriptome signatures uncover fungal adaptations to wood decay.</title>
        <authorList>
            <person name="Hage H."/>
            <person name="Miyauchi S."/>
            <person name="Viragh M."/>
            <person name="Drula E."/>
            <person name="Min B."/>
            <person name="Chaduli D."/>
            <person name="Navarro D."/>
            <person name="Favel A."/>
            <person name="Norest M."/>
            <person name="Lesage-Meessen L."/>
            <person name="Balint B."/>
            <person name="Merenyi Z."/>
            <person name="de Eugenio L."/>
            <person name="Morin E."/>
            <person name="Martinez A.T."/>
            <person name="Baldrian P."/>
            <person name="Stursova M."/>
            <person name="Martinez M.J."/>
            <person name="Novotny C."/>
            <person name="Magnuson J.K."/>
            <person name="Spatafora J.W."/>
            <person name="Maurice S."/>
            <person name="Pangilinan J."/>
            <person name="Andreopoulos W."/>
            <person name="LaButti K."/>
            <person name="Hundley H."/>
            <person name="Na H."/>
            <person name="Kuo A."/>
            <person name="Barry K."/>
            <person name="Lipzen A."/>
            <person name="Henrissat B."/>
            <person name="Riley R."/>
            <person name="Ahrendt S."/>
            <person name="Nagy L.G."/>
            <person name="Grigoriev I.V."/>
            <person name="Martin F."/>
            <person name="Rosso M.N."/>
        </authorList>
    </citation>
    <scope>NUCLEOTIDE SEQUENCE</scope>
    <source>
        <strain evidence="1">CBS 384.51</strain>
    </source>
</reference>
<dbReference type="Proteomes" id="UP001055072">
    <property type="component" value="Unassembled WGS sequence"/>
</dbReference>
<sequence length="1274" mass="136862">MTFSDLRALHALIGVAIDDIERIYRPNQPAGSRCGSQSSARPTPVSSPISTSTTTSSCSSTNTTDSDAEESGDTDFSLPPTPVSPVMSPSLSINSVRFANGNGRMKKGRGRAATVSSVPQSQVGSPGIMPPPILKQPPLDWPPLDMPMPTPVAVAAASPQPKALTISSPSHLTVPSTPSHSQVTTDHKDNQSGRIPSHLSYSPHTLINPSDEPQNDSISPSPSRRHMEIDVGSREGTPRHQEWKKKCENLTAHPQVINAVNRIVAACGQMAAMVQKPFLTMCDAAMGYHLPSCLRFLEASHIVEILREAGPQGLHVDDIAKSISSGNVYSGEGIIDSNKLSHILRLLATHHIGKEVLPDVFANNRLSSVIDSGKSWRDLVMATPGGKNGPEKKYEDTDGAAAFIGLCTDELFKASAYLTDCYLYPLFSQPISPTKPSFPEDSSDAIPPVPPLPPQPQHLLSAPASNGGPLGMHSSNDSTTSLLSPITRLRKKKSEIGLSINVPASQPNINGPMTFAQNPLQGSPTSASSSTKKGHFRMHSRNSSYASSMTNSDTTGTPPPPLTPSRPSILKRISNRSISSTLELPPRSPLPPLSIIPPVQPPQTPRSPISRTTPSHSLAGAFGTPKSTPARERAQTLDGSGPDLLSTPKSNPHSRNREMATPKSTPSKHSTSSMAGLTISVPENGRRTSPPTPKSPLMTRKQSTPVSMPRVNVNVAEGEYPQMGQSNGHGLLGPAFDFQPPSLVGSPKSRTFPGSVSASPAPTYHESSRKYASPIPPPIPTKSSMRSLRSSANASTTSLASLGETRVRKASGQSVTEGSEMYAPFNVAFNTKMRYFEWLEKSENAFRLKRFGKAMTGTAGWEVPGSVITAFPWHELPRRSVVVDVGGGIGSASMLLANAFPHLRFVIQDRPPVVEMGSAAWRARYPEILDSGRAVFQPHDFFKPQPPFPATLNCELLTQESESASETEGCETIGRHGSERSAPPSVFLMRVITHDWPDSYVTRILLRLRQAAGANTRLVLADFVLPLACVDDVEEVAFPKVEDTTNGRDALKHPGSFLPGTVRTLAPEDTPLLPNLGKASANAYWLDLTMRSMFNSQERTLREFCALTLTAGWKIVQVIRAEGSVFGHLTAIPVEIPGETLRSPILNEPDEDSPPFGMQVSPDSQNTTSATSPPMNETFLSSVDLPSEAVIRQSILSGFIKMNNRKGAEPGKGKRRGRERSSTFTGQRSAPGKDSKGGEVKKGFRSIIRMLSKSQLRPGPTEGSSASRTPVERT</sequence>